<dbReference type="PATRIC" id="fig|1297617.4.peg.2500"/>
<dbReference type="GO" id="GO:0008242">
    <property type="term" value="F:omega peptidase activity"/>
    <property type="evidence" value="ECO:0007669"/>
    <property type="project" value="UniProtKB-EC"/>
</dbReference>
<evidence type="ECO:0000259" key="4">
    <source>
        <dbReference type="Pfam" id="PF00326"/>
    </source>
</evidence>
<reference evidence="5 6" key="1">
    <citation type="journal article" date="2015" name="Nat. Commun.">
        <title>Production of butyrate from lysine and the Amadori product fructoselysine by a human gut commensal.</title>
        <authorList>
            <person name="Bui T.P."/>
            <person name="Ritari J."/>
            <person name="Boeren S."/>
            <person name="de Waard P."/>
            <person name="Plugge C.M."/>
            <person name="de Vos W.M."/>
        </authorList>
    </citation>
    <scope>NUCLEOTIDE SEQUENCE [LARGE SCALE GENOMIC DNA]</scope>
    <source>
        <strain evidence="5 6">AF211</strain>
    </source>
</reference>
<sequence length="663" mass="75606">MKKLGLTDFLKYRYPSALELSPDGRYLAFALKETDREGDGYRWNLWLCDLESGESRQITRGDAQRQAVWEDDTHVLYKTTELDEALRTRGLEEEWTVYRRLDVRTGEESEAFRLPMSVTGIWRMDPGRYIFTAETHLDRPNLLELAGEAREGEIARRLRTRGYKVLTELPLCENGVGMYNQTRNTLFLYLEATGEYRRLTPDDYDVNHVNVRPGQVLFTAFPFRDVKPVTEGMYRWDADRDETVTLIPPDKYSIDYVGYLGRKALCLGLVMRDYGVYEHPTFFVVDKEGEEDLGRYDRRVNSEVVTDCFSGSTTGQRMVGETLYFLNTDGVGSCLCAWERETGVQPLFGGDDYLIDFDTKDGKTFLFSAAVGLKLPEVYRWSGGELEQLTSFNGDVLEGVTLSAPERLTFTDSDGVEIDGFVMKPVGYEPGKRYPGILHIHGGPKMVFGPGFHHEMQLWAASGYFVYYCNPRGSCGKGNAFADLQGRYGDVDFRDLMEFTDEVLRRYPDLDAGRMGVAGGSYGGFMTNWVIGHTDRFRCAVSQRSIANYVGDYLLSDIGYYYVPDQQLGTIWDHPERLWKASPLTYADQVKTPTLFIHADKDYRCTLANGLEMFAALKLHGVESKLCMFYGENHGLSREGKPSNRISRLSEILGWMEEHLKTE</sequence>
<keyword evidence="3 5" id="KW-0378">Hydrolase</keyword>
<dbReference type="Pfam" id="PF00326">
    <property type="entry name" value="Peptidase_S9"/>
    <property type="match status" value="1"/>
</dbReference>
<comment type="similarity">
    <text evidence="1">Belongs to the peptidase S9C family.</text>
</comment>
<dbReference type="InterPro" id="IPR001375">
    <property type="entry name" value="Peptidase_S9_cat"/>
</dbReference>
<reference evidence="6" key="2">
    <citation type="submission" date="2015-04" db="EMBL/GenBank/DDBJ databases">
        <title>A butyrogenic pathway from the amino acid lysine in a human gut commensal.</title>
        <authorList>
            <person name="de Vos W.M."/>
            <person name="Bui N.T.P."/>
            <person name="Plugge C.M."/>
            <person name="Ritari J."/>
        </authorList>
    </citation>
    <scope>NUCLEOTIDE SEQUENCE [LARGE SCALE GENOMIC DNA]</scope>
    <source>
        <strain evidence="6">AF211</strain>
    </source>
</reference>
<protein>
    <submittedName>
        <fullName evidence="5">Acylamino-acid-releasing enzyme</fullName>
        <ecNumber evidence="5">3.4.19.1</ecNumber>
    </submittedName>
</protein>
<dbReference type="GO" id="GO:0006508">
    <property type="term" value="P:proteolysis"/>
    <property type="evidence" value="ECO:0007669"/>
    <property type="project" value="UniProtKB-KW"/>
</dbReference>
<dbReference type="PANTHER" id="PTHR42776:SF27">
    <property type="entry name" value="DIPEPTIDYL PEPTIDASE FAMILY MEMBER 6"/>
    <property type="match status" value="1"/>
</dbReference>
<evidence type="ECO:0000256" key="2">
    <source>
        <dbReference type="ARBA" id="ARBA00022670"/>
    </source>
</evidence>
<dbReference type="FunFam" id="3.40.50.1820:FF:000028">
    <property type="entry name" value="S9 family peptidase"/>
    <property type="match status" value="1"/>
</dbReference>
<accession>A0A0S2W648</accession>
<dbReference type="eggNOG" id="COG1506">
    <property type="taxonomic scope" value="Bacteria"/>
</dbReference>
<dbReference type="KEGG" id="ibu:IB211_02430c"/>
<dbReference type="SUPFAM" id="SSF82171">
    <property type="entry name" value="DPP6 N-terminal domain-like"/>
    <property type="match status" value="1"/>
</dbReference>
<dbReference type="STRING" id="1297617.IB211_02430c"/>
<dbReference type="EMBL" id="CP011307">
    <property type="protein sequence ID" value="ALP94821.1"/>
    <property type="molecule type" value="Genomic_DNA"/>
</dbReference>
<evidence type="ECO:0000256" key="1">
    <source>
        <dbReference type="ARBA" id="ARBA00010040"/>
    </source>
</evidence>
<dbReference type="AlphaFoldDB" id="A0A0S2W648"/>
<dbReference type="InterPro" id="IPR029058">
    <property type="entry name" value="AB_hydrolase_fold"/>
</dbReference>
<name>A0A0S2W648_9FIRM</name>
<dbReference type="Gene3D" id="2.120.10.30">
    <property type="entry name" value="TolB, C-terminal domain"/>
    <property type="match status" value="1"/>
</dbReference>
<dbReference type="Gene3D" id="3.40.50.1820">
    <property type="entry name" value="alpha/beta hydrolase"/>
    <property type="match status" value="1"/>
</dbReference>
<dbReference type="SUPFAM" id="SSF53474">
    <property type="entry name" value="alpha/beta-Hydrolases"/>
    <property type="match status" value="1"/>
</dbReference>
<dbReference type="PANTHER" id="PTHR42776">
    <property type="entry name" value="SERINE PEPTIDASE S9 FAMILY MEMBER"/>
    <property type="match status" value="1"/>
</dbReference>
<evidence type="ECO:0000256" key="3">
    <source>
        <dbReference type="ARBA" id="ARBA00022801"/>
    </source>
</evidence>
<dbReference type="RefSeq" id="WP_058118169.1">
    <property type="nucleotide sequence ID" value="NZ_CP011307.1"/>
</dbReference>
<dbReference type="InterPro" id="IPR011042">
    <property type="entry name" value="6-blade_b-propeller_TolB-like"/>
</dbReference>
<dbReference type="Proteomes" id="UP000064844">
    <property type="component" value="Chromosome"/>
</dbReference>
<feature type="domain" description="Peptidase S9 prolyl oligopeptidase catalytic" evidence="4">
    <location>
        <begin position="451"/>
        <end position="661"/>
    </location>
</feature>
<evidence type="ECO:0000313" key="5">
    <source>
        <dbReference type="EMBL" id="ALP94821.1"/>
    </source>
</evidence>
<dbReference type="EC" id="3.4.19.1" evidence="5"/>
<proteinExistence type="inferred from homology"/>
<evidence type="ECO:0000313" key="6">
    <source>
        <dbReference type="Proteomes" id="UP000064844"/>
    </source>
</evidence>
<keyword evidence="6" id="KW-1185">Reference proteome</keyword>
<organism evidence="5 6">
    <name type="scientific">Intestinimonas butyriciproducens</name>
    <dbReference type="NCBI Taxonomy" id="1297617"/>
    <lineage>
        <taxon>Bacteria</taxon>
        <taxon>Bacillati</taxon>
        <taxon>Bacillota</taxon>
        <taxon>Clostridia</taxon>
        <taxon>Eubacteriales</taxon>
        <taxon>Intestinimonas</taxon>
    </lineage>
</organism>
<dbReference type="GO" id="GO:0004252">
    <property type="term" value="F:serine-type endopeptidase activity"/>
    <property type="evidence" value="ECO:0007669"/>
    <property type="project" value="TreeGrafter"/>
</dbReference>
<gene>
    <name evidence="5" type="ORF">IB211_02430c</name>
</gene>
<keyword evidence="2" id="KW-0645">Protease</keyword>